<feature type="region of interest" description="Disordered" evidence="1">
    <location>
        <begin position="1"/>
        <end position="37"/>
    </location>
</feature>
<accession>A0A4C1URU9</accession>
<protein>
    <submittedName>
        <fullName evidence="2">Uncharacterized protein</fullName>
    </submittedName>
</protein>
<evidence type="ECO:0000313" key="3">
    <source>
        <dbReference type="Proteomes" id="UP000299102"/>
    </source>
</evidence>
<organism evidence="2 3">
    <name type="scientific">Eumeta variegata</name>
    <name type="common">Bagworm moth</name>
    <name type="synonym">Eumeta japonica</name>
    <dbReference type="NCBI Taxonomy" id="151549"/>
    <lineage>
        <taxon>Eukaryota</taxon>
        <taxon>Metazoa</taxon>
        <taxon>Ecdysozoa</taxon>
        <taxon>Arthropoda</taxon>
        <taxon>Hexapoda</taxon>
        <taxon>Insecta</taxon>
        <taxon>Pterygota</taxon>
        <taxon>Neoptera</taxon>
        <taxon>Endopterygota</taxon>
        <taxon>Lepidoptera</taxon>
        <taxon>Glossata</taxon>
        <taxon>Ditrysia</taxon>
        <taxon>Tineoidea</taxon>
        <taxon>Psychidae</taxon>
        <taxon>Oiketicinae</taxon>
        <taxon>Eumeta</taxon>
    </lineage>
</organism>
<name>A0A4C1URU9_EUMVA</name>
<keyword evidence="3" id="KW-1185">Reference proteome</keyword>
<reference evidence="2 3" key="1">
    <citation type="journal article" date="2019" name="Commun. Biol.">
        <title>The bagworm genome reveals a unique fibroin gene that provides high tensile strength.</title>
        <authorList>
            <person name="Kono N."/>
            <person name="Nakamura H."/>
            <person name="Ohtoshi R."/>
            <person name="Tomita M."/>
            <person name="Numata K."/>
            <person name="Arakawa K."/>
        </authorList>
    </citation>
    <scope>NUCLEOTIDE SEQUENCE [LARGE SCALE GENOMIC DNA]</scope>
</reference>
<evidence type="ECO:0000313" key="2">
    <source>
        <dbReference type="EMBL" id="GBP28940.1"/>
    </source>
</evidence>
<gene>
    <name evidence="2" type="ORF">EVAR_83839_1</name>
</gene>
<evidence type="ECO:0000256" key="1">
    <source>
        <dbReference type="SAM" id="MobiDB-lite"/>
    </source>
</evidence>
<proteinExistence type="predicted"/>
<dbReference type="AlphaFoldDB" id="A0A4C1URU9"/>
<comment type="caution">
    <text evidence="2">The sequence shown here is derived from an EMBL/GenBank/DDBJ whole genome shotgun (WGS) entry which is preliminary data.</text>
</comment>
<dbReference type="Proteomes" id="UP000299102">
    <property type="component" value="Unassembled WGS sequence"/>
</dbReference>
<dbReference type="EMBL" id="BGZK01000214">
    <property type="protein sequence ID" value="GBP28940.1"/>
    <property type="molecule type" value="Genomic_DNA"/>
</dbReference>
<sequence length="127" mass="14183">MRASQQAGIGRSPITSHVFPPLGGGQGDEQTGNAGGPVRVGARTMRWTLAAVSSPRPNFFSRARRRALCNTTRNVPDAALVWSTTIPFHSIPWLNYNYLIPFRSFPYLPYSFHSLYLFHSTYRAPLS</sequence>